<organism evidence="7 8">
    <name type="scientific">Corchorus capsularis</name>
    <name type="common">Jute</name>
    <dbReference type="NCBI Taxonomy" id="210143"/>
    <lineage>
        <taxon>Eukaryota</taxon>
        <taxon>Viridiplantae</taxon>
        <taxon>Streptophyta</taxon>
        <taxon>Embryophyta</taxon>
        <taxon>Tracheophyta</taxon>
        <taxon>Spermatophyta</taxon>
        <taxon>Magnoliopsida</taxon>
        <taxon>eudicotyledons</taxon>
        <taxon>Gunneridae</taxon>
        <taxon>Pentapetalae</taxon>
        <taxon>rosids</taxon>
        <taxon>malvids</taxon>
        <taxon>Malvales</taxon>
        <taxon>Malvaceae</taxon>
        <taxon>Grewioideae</taxon>
        <taxon>Apeibeae</taxon>
        <taxon>Corchorus</taxon>
    </lineage>
</organism>
<dbReference type="FunFam" id="1.10.630.10:FF:000011">
    <property type="entry name" value="Cytochrome P450 83B1"/>
    <property type="match status" value="1"/>
</dbReference>
<dbReference type="SUPFAM" id="SSF48264">
    <property type="entry name" value="Cytochrome P450"/>
    <property type="match status" value="1"/>
</dbReference>
<dbReference type="InterPro" id="IPR001128">
    <property type="entry name" value="Cyt_P450"/>
</dbReference>
<evidence type="ECO:0000256" key="2">
    <source>
        <dbReference type="ARBA" id="ARBA00022723"/>
    </source>
</evidence>
<dbReference type="CDD" id="cd11072">
    <property type="entry name" value="CYP71-like"/>
    <property type="match status" value="1"/>
</dbReference>
<evidence type="ECO:0000256" key="5">
    <source>
        <dbReference type="RuleBase" id="RU000461"/>
    </source>
</evidence>
<feature type="binding site" description="axial binding residue" evidence="4">
    <location>
        <position position="443"/>
    </location>
    <ligand>
        <name>heme</name>
        <dbReference type="ChEBI" id="CHEBI:30413"/>
    </ligand>
    <ligandPart>
        <name>Fe</name>
        <dbReference type="ChEBI" id="CHEBI:18248"/>
    </ligandPart>
</feature>
<reference evidence="7 8" key="1">
    <citation type="submission" date="2013-09" db="EMBL/GenBank/DDBJ databases">
        <title>Corchorus capsularis genome sequencing.</title>
        <authorList>
            <person name="Alam M."/>
            <person name="Haque M.S."/>
            <person name="Islam M.S."/>
            <person name="Emdad E.M."/>
            <person name="Islam M.M."/>
            <person name="Ahmed B."/>
            <person name="Halim A."/>
            <person name="Hossen Q.M.M."/>
            <person name="Hossain M.Z."/>
            <person name="Ahmed R."/>
            <person name="Khan M.M."/>
            <person name="Islam R."/>
            <person name="Rashid M.M."/>
            <person name="Khan S.A."/>
            <person name="Rahman M.S."/>
            <person name="Alam M."/>
        </authorList>
    </citation>
    <scope>NUCLEOTIDE SEQUENCE [LARGE SCALE GENOMIC DNA]</scope>
    <source>
        <strain evidence="8">cv. CVL-1</strain>
        <tissue evidence="7">Whole seedling</tissue>
    </source>
</reference>
<keyword evidence="8" id="KW-1185">Reference proteome</keyword>
<dbReference type="OMA" id="DVICRIS"/>
<accession>A0A1R3HPC0</accession>
<evidence type="ECO:0000256" key="3">
    <source>
        <dbReference type="ARBA" id="ARBA00023004"/>
    </source>
</evidence>
<protein>
    <submittedName>
        <fullName evidence="7">Cytochrome P450</fullName>
    </submittedName>
</protein>
<dbReference type="GO" id="GO:0005506">
    <property type="term" value="F:iron ion binding"/>
    <property type="evidence" value="ECO:0007669"/>
    <property type="project" value="InterPro"/>
</dbReference>
<dbReference type="Pfam" id="PF00067">
    <property type="entry name" value="p450"/>
    <property type="match status" value="1"/>
</dbReference>
<evidence type="ECO:0000313" key="8">
    <source>
        <dbReference type="Proteomes" id="UP000188268"/>
    </source>
</evidence>
<dbReference type="Proteomes" id="UP000188268">
    <property type="component" value="Unassembled WGS sequence"/>
</dbReference>
<dbReference type="Gene3D" id="1.10.630.10">
    <property type="entry name" value="Cytochrome P450"/>
    <property type="match status" value="1"/>
</dbReference>
<comment type="caution">
    <text evidence="7">The sequence shown here is derived from an EMBL/GenBank/DDBJ whole genome shotgun (WGS) entry which is preliminary data.</text>
</comment>
<dbReference type="EMBL" id="AWWV01011465">
    <property type="protein sequence ID" value="OMO72246.1"/>
    <property type="molecule type" value="Genomic_DNA"/>
</dbReference>
<sequence length="504" mass="57051">MSLYCFYTYVFLFVFLLINIKQLLTQRKHSPPPSPPRLPILGNLHQLGNYPHIALNSLAQRYGSLMMLRLGNIPALVVSSADAAREMMKTHDIIFSSRPIFRSDEKILVGKGLVIAPYGEYWRQMRSITVLQLLINKRVQSFKTVREEEIALLIQKLKESSLLSLSVDLTEILSTLTNDVVCRVAFGRKYGVDGEYNFKEILDEFMLLLDSFDIGKFIPWLGWVNHVNGVNSRVKRVANWFDNFLDKVIDDHIENRRKRRNGNGDKNMDFLDVLLQIQEEDNIPGFSLERDGIKGTISDIFAAGTDTTSTVLEWAMTELLRHPKVMKKVQNEARHIGNGKSSITEEDLDKMHYLKAVIIETLRLYPPLPLLLARLSSQDVKIMGYDIPAGTTVITNAWAIGRDSAIWDEPDEFWPERFLNSPIDFKGNDYFQAIPFGAGRRGCPGLSFAMVTSEIVLANLVYMFDWSLPSGATGQDLDMTPSSGLIAHRKVHLKAVASTSAAFY</sequence>
<dbReference type="PANTHER" id="PTHR47955:SF15">
    <property type="entry name" value="CYTOCHROME P450 71A2-LIKE"/>
    <property type="match status" value="1"/>
</dbReference>
<keyword evidence="4 5" id="KW-0349">Heme</keyword>
<comment type="similarity">
    <text evidence="1 5">Belongs to the cytochrome P450 family.</text>
</comment>
<keyword evidence="6" id="KW-0812">Transmembrane</keyword>
<dbReference type="InterPro" id="IPR017972">
    <property type="entry name" value="Cyt_P450_CS"/>
</dbReference>
<dbReference type="AlphaFoldDB" id="A0A1R3HPC0"/>
<name>A0A1R3HPC0_COCAP</name>
<proteinExistence type="inferred from homology"/>
<comment type="cofactor">
    <cofactor evidence="4">
        <name>heme</name>
        <dbReference type="ChEBI" id="CHEBI:30413"/>
    </cofactor>
</comment>
<evidence type="ECO:0000313" key="7">
    <source>
        <dbReference type="EMBL" id="OMO72246.1"/>
    </source>
</evidence>
<evidence type="ECO:0000256" key="4">
    <source>
        <dbReference type="PIRSR" id="PIRSR602401-1"/>
    </source>
</evidence>
<keyword evidence="5" id="KW-0503">Monooxygenase</keyword>
<dbReference type="PROSITE" id="PS00086">
    <property type="entry name" value="CYTOCHROME_P450"/>
    <property type="match status" value="1"/>
</dbReference>
<gene>
    <name evidence="7" type="ORF">CCACVL1_17879</name>
</gene>
<dbReference type="GO" id="GO:0016705">
    <property type="term" value="F:oxidoreductase activity, acting on paired donors, with incorporation or reduction of molecular oxygen"/>
    <property type="evidence" value="ECO:0007669"/>
    <property type="project" value="InterPro"/>
</dbReference>
<dbReference type="GO" id="GO:0004497">
    <property type="term" value="F:monooxygenase activity"/>
    <property type="evidence" value="ECO:0007669"/>
    <property type="project" value="UniProtKB-KW"/>
</dbReference>
<keyword evidence="3 4" id="KW-0408">Iron</keyword>
<dbReference type="OrthoDB" id="1470350at2759"/>
<evidence type="ECO:0000256" key="6">
    <source>
        <dbReference type="SAM" id="Phobius"/>
    </source>
</evidence>
<keyword evidence="6" id="KW-0472">Membrane</keyword>
<dbReference type="Gramene" id="OMO72246">
    <property type="protein sequence ID" value="OMO72246"/>
    <property type="gene ID" value="CCACVL1_17879"/>
</dbReference>
<feature type="transmembrane region" description="Helical" evidence="6">
    <location>
        <begin position="6"/>
        <end position="24"/>
    </location>
</feature>
<keyword evidence="6" id="KW-1133">Transmembrane helix</keyword>
<dbReference type="PANTHER" id="PTHR47955">
    <property type="entry name" value="CYTOCHROME P450 FAMILY 71 PROTEIN"/>
    <property type="match status" value="1"/>
</dbReference>
<dbReference type="InterPro" id="IPR036396">
    <property type="entry name" value="Cyt_P450_sf"/>
</dbReference>
<dbReference type="PRINTS" id="PR00385">
    <property type="entry name" value="P450"/>
</dbReference>
<evidence type="ECO:0000256" key="1">
    <source>
        <dbReference type="ARBA" id="ARBA00010617"/>
    </source>
</evidence>
<dbReference type="STRING" id="210143.A0A1R3HPC0"/>
<dbReference type="PRINTS" id="PR00463">
    <property type="entry name" value="EP450I"/>
</dbReference>
<dbReference type="InterPro" id="IPR002401">
    <property type="entry name" value="Cyt_P450_E_grp-I"/>
</dbReference>
<dbReference type="GO" id="GO:0020037">
    <property type="term" value="F:heme binding"/>
    <property type="evidence" value="ECO:0007669"/>
    <property type="project" value="InterPro"/>
</dbReference>
<keyword evidence="2 4" id="KW-0479">Metal-binding</keyword>
<keyword evidence="5" id="KW-0560">Oxidoreductase</keyword>